<dbReference type="GeneID" id="92377995"/>
<sequence>MSNKQVDGDLHYKLCKKIAQLTKVIYHLNLQNEDNDTRFSDIRERHDNEIRQLHDATNKRVEEVKESFRAAEQDRIGIVENAQRQYKESLEAAKAEYLRKISAMTEDLKASKARFETAVKDVVASCKADAEKAIAEKCQSKDAETANLVREYNDRYKAMLAEQMNAKDELEKTINDLRSKLEGAERAHAQELKQLEAKQKDSDAKAAAELARWKEECEKARECVQKLQAECDSLSNCLNEKASSLGSYRETEAKLREIVKALENRLSDSQKQCETLNDTLAEKLQELAKKDSIVINLENQRSLLETRNSELTTKNLELQNQISVLEKRLETLSTQLHDIEKLNQDEANQHSQFEAQLRGKCADLQRCIEELEKRHLEDLDQLRKSHAKSMADYQSSATRAAEEASDEFRCAKEEMARLHEAEKDKMKKEHEKQVAELKRDHDRQINSIRESLSTASRAEAEMQELEKKLRDTIASLEAELKVAWERLEETDKCLKEVTQNLEEETLRYAQRLQELEADAEQRVRAVCADRDGKISALEAQLAEIRQEAESRLKEVAREWEQKLEEGRNANNRGLVAELEACHNAYAQQLKLLSTLHEEQLHHFSQKEVMCLEQVTSHCNSVIKDIADRAKNDTDEKEAVHRALKESGDRLRQREEDLRRLKEQLDGIRGDANKQRSVMLEEIQALKGLIAKLIAEKEGLEASDRNMSNELQELRRNFATSQRDALDAQRQVQDLEATIATLREDAKRAIQDAETRLQESLKAVMDSCEQKAKAELDNLRASAAMERDNLQRRADESLSALRLKYNNTQEELRDAMLRIDGLTNELGRCSEELKMERQRLAAAKSEFDEILRRKQHDHDEKMQHLEQQAENILNELGMKHKMFVDDLIQQQQEERTGHNARLRELQRAFDDLRHRYEYRESRQEDVEMINRLMKEAKKKEQDLKKALEDMKMYKLELVNREDNYNKVFGRRPVVAPREAASKFQSR</sequence>
<feature type="coiled-coil region" evidence="2">
    <location>
        <begin position="643"/>
        <end position="962"/>
    </location>
</feature>
<dbReference type="PANTHER" id="PTHR18870:SF9">
    <property type="entry name" value="PROTEIN TAG-278-RELATED"/>
    <property type="match status" value="1"/>
</dbReference>
<keyword evidence="1 2" id="KW-0175">Coiled coil</keyword>
<gene>
    <name evidence="3" type="ORF">TEOVI_000405500</name>
</gene>
<keyword evidence="4" id="KW-1185">Reference proteome</keyword>
<organism evidence="3 4">
    <name type="scientific">Trypanosoma equiperdum</name>
    <dbReference type="NCBI Taxonomy" id="5694"/>
    <lineage>
        <taxon>Eukaryota</taxon>
        <taxon>Discoba</taxon>
        <taxon>Euglenozoa</taxon>
        <taxon>Kinetoplastea</taxon>
        <taxon>Metakinetoplastina</taxon>
        <taxon>Trypanosomatida</taxon>
        <taxon>Trypanosomatidae</taxon>
        <taxon>Trypanosoma</taxon>
    </lineage>
</organism>
<evidence type="ECO:0000256" key="1">
    <source>
        <dbReference type="ARBA" id="ARBA00023054"/>
    </source>
</evidence>
<dbReference type="SUPFAM" id="SSF90257">
    <property type="entry name" value="Myosin rod fragments"/>
    <property type="match status" value="1"/>
</dbReference>
<dbReference type="AlphaFoldDB" id="A0A1G4IIX4"/>
<dbReference type="SUPFAM" id="SSF58113">
    <property type="entry name" value="Apolipoprotein A-I"/>
    <property type="match status" value="1"/>
</dbReference>
<protein>
    <recommendedName>
        <fullName evidence="5">Protein FAM184A/B N-terminal domain-containing protein</fullName>
    </recommendedName>
</protein>
<dbReference type="Gene3D" id="1.10.287.1490">
    <property type="match status" value="1"/>
</dbReference>
<dbReference type="EMBL" id="CZPT02001873">
    <property type="protein sequence ID" value="SCU72478.1"/>
    <property type="molecule type" value="Genomic_DNA"/>
</dbReference>
<feature type="coiled-coil region" evidence="2">
    <location>
        <begin position="54"/>
        <end position="107"/>
    </location>
</feature>
<dbReference type="VEuPathDB" id="TriTrypDB:TEOVI_000405500"/>
<feature type="coiled-coil region" evidence="2">
    <location>
        <begin position="401"/>
        <end position="569"/>
    </location>
</feature>
<name>A0A1G4IIX4_TRYEQ</name>
<comment type="caution">
    <text evidence="3">The sequence shown here is derived from an EMBL/GenBank/DDBJ whole genome shotgun (WGS) entry which is preliminary data.</text>
</comment>
<evidence type="ECO:0008006" key="5">
    <source>
        <dbReference type="Google" id="ProtNLM"/>
    </source>
</evidence>
<dbReference type="Proteomes" id="UP000195570">
    <property type="component" value="Unassembled WGS sequence"/>
</dbReference>
<reference evidence="3" key="1">
    <citation type="submission" date="2016-09" db="EMBL/GenBank/DDBJ databases">
        <authorList>
            <person name="Hebert L."/>
            <person name="Moumen B."/>
        </authorList>
    </citation>
    <scope>NUCLEOTIDE SEQUENCE [LARGE SCALE GENOMIC DNA]</scope>
    <source>
        <strain evidence="3">OVI</strain>
    </source>
</reference>
<evidence type="ECO:0000313" key="4">
    <source>
        <dbReference type="Proteomes" id="UP000195570"/>
    </source>
</evidence>
<evidence type="ECO:0000313" key="3">
    <source>
        <dbReference type="EMBL" id="SCU72478.1"/>
    </source>
</evidence>
<evidence type="ECO:0000256" key="2">
    <source>
        <dbReference type="SAM" id="Coils"/>
    </source>
</evidence>
<proteinExistence type="predicted"/>
<accession>A0A1G4IIX4</accession>
<feature type="coiled-coil region" evidence="2">
    <location>
        <begin position="149"/>
        <end position="374"/>
    </location>
</feature>
<dbReference type="RefSeq" id="XP_067082970.1">
    <property type="nucleotide sequence ID" value="XM_067226869.1"/>
</dbReference>
<dbReference type="PANTHER" id="PTHR18870">
    <property type="entry name" value="PROTEIN TAG-278-RELATED"/>
    <property type="match status" value="1"/>
</dbReference>